<dbReference type="Proteomes" id="UP000798662">
    <property type="component" value="Chromosome 1"/>
</dbReference>
<dbReference type="EMBL" id="CM020618">
    <property type="protein sequence ID" value="KAK1858457.1"/>
    <property type="molecule type" value="Genomic_DNA"/>
</dbReference>
<proteinExistence type="predicted"/>
<sequence>MALPPSMALASLRSLRTARPCQSVRRRARPPRPPAGRGVSSGAVAAAGSPPCHDWLATSFRWGAPIPWRRLLPAASVSLSGAAGPTAAAAPDATLRVGRGVCSIGVIASGAGGAVGGGANGGNGGQPPLPAAAPAAAASPQPAPCPVAAAATDGTANPAVVSLARLLWGTDGVGAAARLEGLYGRLAPVAACGAAAHSALDGRARGGGDGGGGGDSVAAAARAARQLAPLAVDVAAVTAAAADVAAAVELGAAVGDGTGDSGLADDERAMLAEEAAAAAAGLATRRLAVIARLLSLGPTAVGRLVAATTAAKGGSSGALVDALLDPSAAPADGSDAPGAGGGADADATADTRVILELRAGAGGDEAALFVSELAEMYRRAASRRGWAHTPLSASSTDLGGVREAVARIAGRGVATAFAAEAGVHRVQRVPATESGGRLHTSTATVAVLRDDAPVRGGGSVRRPPPVPPAEVRVDVYRASGAGGQHVNKTSSAVRLTHLPTGLVVTCQDDRSQHRNRASAMDALAARLAARAASAAAASRAGERRAQLGTTLGERSERIRTYNFPQRRVTDHRLGGGGGGGAADADLDLPVGSKSAPLEGVLAGGEELDGLMERLARQRDVDDLRALVAVAAQLGGKGRHR</sequence>
<reference evidence="1" key="1">
    <citation type="submission" date="2019-11" db="EMBL/GenBank/DDBJ databases">
        <title>Nori genome reveals adaptations in red seaweeds to the harsh intertidal environment.</title>
        <authorList>
            <person name="Wang D."/>
            <person name="Mao Y."/>
        </authorList>
    </citation>
    <scope>NUCLEOTIDE SEQUENCE</scope>
    <source>
        <tissue evidence="1">Gametophyte</tissue>
    </source>
</reference>
<keyword evidence="2" id="KW-1185">Reference proteome</keyword>
<gene>
    <name evidence="1" type="ORF">I4F81_001062</name>
</gene>
<protein>
    <submittedName>
        <fullName evidence="1">Uncharacterized protein</fullName>
    </submittedName>
</protein>
<comment type="caution">
    <text evidence="1">The sequence shown here is derived from an EMBL/GenBank/DDBJ whole genome shotgun (WGS) entry which is preliminary data.</text>
</comment>
<name>A0ACC3BKW8_PYRYE</name>
<organism evidence="1 2">
    <name type="scientific">Pyropia yezoensis</name>
    <name type="common">Susabi-nori</name>
    <name type="synonym">Porphyra yezoensis</name>
    <dbReference type="NCBI Taxonomy" id="2788"/>
    <lineage>
        <taxon>Eukaryota</taxon>
        <taxon>Rhodophyta</taxon>
        <taxon>Bangiophyceae</taxon>
        <taxon>Bangiales</taxon>
        <taxon>Bangiaceae</taxon>
        <taxon>Pyropia</taxon>
    </lineage>
</organism>
<evidence type="ECO:0000313" key="1">
    <source>
        <dbReference type="EMBL" id="KAK1858457.1"/>
    </source>
</evidence>
<evidence type="ECO:0000313" key="2">
    <source>
        <dbReference type="Proteomes" id="UP000798662"/>
    </source>
</evidence>
<accession>A0ACC3BKW8</accession>